<keyword evidence="2" id="KW-1185">Reference proteome</keyword>
<proteinExistence type="predicted"/>
<evidence type="ECO:0000313" key="1">
    <source>
        <dbReference type="EMBL" id="KAF6168732.1"/>
    </source>
</evidence>
<sequence>MSLFCVYLGLSCLMTLDICTCWALLADALRIYTFQVYCCGSDTSSWSKLDLHLLELWLSLWYY</sequence>
<gene>
    <name evidence="1" type="ORF">GIB67_013114</name>
</gene>
<comment type="caution">
    <text evidence="1">The sequence shown here is derived from an EMBL/GenBank/DDBJ whole genome shotgun (WGS) entry which is preliminary data.</text>
</comment>
<dbReference type="AlphaFoldDB" id="A0A7J7NP49"/>
<evidence type="ECO:0000313" key="2">
    <source>
        <dbReference type="Proteomes" id="UP000541444"/>
    </source>
</evidence>
<reference evidence="1 2" key="1">
    <citation type="journal article" date="2020" name="IScience">
        <title>Genome Sequencing of the Endangered Kingdonia uniflora (Circaeasteraceae, Ranunculales) Reveals Potential Mechanisms of Evolutionary Specialization.</title>
        <authorList>
            <person name="Sun Y."/>
            <person name="Deng T."/>
            <person name="Zhang A."/>
            <person name="Moore M.J."/>
            <person name="Landis J.B."/>
            <person name="Lin N."/>
            <person name="Zhang H."/>
            <person name="Zhang X."/>
            <person name="Huang J."/>
            <person name="Zhang X."/>
            <person name="Sun H."/>
            <person name="Wang H."/>
        </authorList>
    </citation>
    <scope>NUCLEOTIDE SEQUENCE [LARGE SCALE GENOMIC DNA]</scope>
    <source>
        <strain evidence="1">TB1705</strain>
        <tissue evidence="1">Leaf</tissue>
    </source>
</reference>
<dbReference type="EMBL" id="JACGCM010000684">
    <property type="protein sequence ID" value="KAF6168732.1"/>
    <property type="molecule type" value="Genomic_DNA"/>
</dbReference>
<accession>A0A7J7NP49</accession>
<name>A0A7J7NP49_9MAGN</name>
<dbReference type="Proteomes" id="UP000541444">
    <property type="component" value="Unassembled WGS sequence"/>
</dbReference>
<organism evidence="1 2">
    <name type="scientific">Kingdonia uniflora</name>
    <dbReference type="NCBI Taxonomy" id="39325"/>
    <lineage>
        <taxon>Eukaryota</taxon>
        <taxon>Viridiplantae</taxon>
        <taxon>Streptophyta</taxon>
        <taxon>Embryophyta</taxon>
        <taxon>Tracheophyta</taxon>
        <taxon>Spermatophyta</taxon>
        <taxon>Magnoliopsida</taxon>
        <taxon>Ranunculales</taxon>
        <taxon>Circaeasteraceae</taxon>
        <taxon>Kingdonia</taxon>
    </lineage>
</organism>
<protein>
    <submittedName>
        <fullName evidence="1">Uncharacterized protein</fullName>
    </submittedName>
</protein>
<feature type="non-terminal residue" evidence="1">
    <location>
        <position position="63"/>
    </location>
</feature>